<evidence type="ECO:0000256" key="1">
    <source>
        <dbReference type="ARBA" id="ARBA00023015"/>
    </source>
</evidence>
<name>X0Z9I6_9ZZZZ</name>
<evidence type="ECO:0000313" key="5">
    <source>
        <dbReference type="EMBL" id="GAG66005.1"/>
    </source>
</evidence>
<dbReference type="SMART" id="SM00418">
    <property type="entry name" value="HTH_ARSR"/>
    <property type="match status" value="1"/>
</dbReference>
<accession>X0Z9I6</accession>
<dbReference type="AlphaFoldDB" id="X0Z9I6"/>
<proteinExistence type="predicted"/>
<dbReference type="InterPro" id="IPR051081">
    <property type="entry name" value="HTH_MetalResp_TranReg"/>
</dbReference>
<comment type="caution">
    <text evidence="5">The sequence shown here is derived from an EMBL/GenBank/DDBJ whole genome shotgun (WGS) entry which is preliminary data.</text>
</comment>
<dbReference type="Gene3D" id="1.10.10.10">
    <property type="entry name" value="Winged helix-like DNA-binding domain superfamily/Winged helix DNA-binding domain"/>
    <property type="match status" value="1"/>
</dbReference>
<organism evidence="5">
    <name type="scientific">marine sediment metagenome</name>
    <dbReference type="NCBI Taxonomy" id="412755"/>
    <lineage>
        <taxon>unclassified sequences</taxon>
        <taxon>metagenomes</taxon>
        <taxon>ecological metagenomes</taxon>
    </lineage>
</organism>
<dbReference type="InterPro" id="IPR036390">
    <property type="entry name" value="WH_DNA-bd_sf"/>
</dbReference>
<dbReference type="PROSITE" id="PS50987">
    <property type="entry name" value="HTH_ARSR_2"/>
    <property type="match status" value="1"/>
</dbReference>
<evidence type="ECO:0000256" key="3">
    <source>
        <dbReference type="ARBA" id="ARBA00023163"/>
    </source>
</evidence>
<dbReference type="CDD" id="cd00090">
    <property type="entry name" value="HTH_ARSR"/>
    <property type="match status" value="1"/>
</dbReference>
<evidence type="ECO:0000259" key="4">
    <source>
        <dbReference type="PROSITE" id="PS50987"/>
    </source>
</evidence>
<gene>
    <name evidence="5" type="ORF">S01H4_20629</name>
</gene>
<sequence length="110" mass="12302">MELTENGILEVNLLNGIESIKINSDEEIEQIVKALSSQTRRNILRQIQLETDGLDVSNIASKLEMTEANISAQIKKLEKAGLIKCDYSSGQHGIRKISTLKYQKLTIAFL</sequence>
<dbReference type="GO" id="GO:0003677">
    <property type="term" value="F:DNA binding"/>
    <property type="evidence" value="ECO:0007669"/>
    <property type="project" value="UniProtKB-KW"/>
</dbReference>
<dbReference type="SUPFAM" id="SSF46785">
    <property type="entry name" value="Winged helix' DNA-binding domain"/>
    <property type="match status" value="1"/>
</dbReference>
<dbReference type="InterPro" id="IPR011991">
    <property type="entry name" value="ArsR-like_HTH"/>
</dbReference>
<feature type="domain" description="HTH arsR-type" evidence="4">
    <location>
        <begin position="20"/>
        <end position="110"/>
    </location>
</feature>
<dbReference type="Pfam" id="PF12840">
    <property type="entry name" value="HTH_20"/>
    <property type="match status" value="1"/>
</dbReference>
<keyword evidence="2" id="KW-0238">DNA-binding</keyword>
<dbReference type="InterPro" id="IPR036388">
    <property type="entry name" value="WH-like_DNA-bd_sf"/>
</dbReference>
<reference evidence="5" key="1">
    <citation type="journal article" date="2014" name="Front. Microbiol.">
        <title>High frequency of phylogenetically diverse reductive dehalogenase-homologous genes in deep subseafloor sedimentary metagenomes.</title>
        <authorList>
            <person name="Kawai M."/>
            <person name="Futagami T."/>
            <person name="Toyoda A."/>
            <person name="Takaki Y."/>
            <person name="Nishi S."/>
            <person name="Hori S."/>
            <person name="Arai W."/>
            <person name="Tsubouchi T."/>
            <person name="Morono Y."/>
            <person name="Uchiyama I."/>
            <person name="Ito T."/>
            <person name="Fujiyama A."/>
            <person name="Inagaki F."/>
            <person name="Takami H."/>
        </authorList>
    </citation>
    <scope>NUCLEOTIDE SEQUENCE</scope>
    <source>
        <strain evidence="5">Expedition CK06-06</strain>
    </source>
</reference>
<keyword evidence="3" id="KW-0804">Transcription</keyword>
<protein>
    <recommendedName>
        <fullName evidence="4">HTH arsR-type domain-containing protein</fullName>
    </recommendedName>
</protein>
<dbReference type="InterPro" id="IPR001845">
    <property type="entry name" value="HTH_ArsR_DNA-bd_dom"/>
</dbReference>
<dbReference type="PANTHER" id="PTHR33154">
    <property type="entry name" value="TRANSCRIPTIONAL REGULATOR, ARSR FAMILY"/>
    <property type="match status" value="1"/>
</dbReference>
<dbReference type="EMBL" id="BART01009289">
    <property type="protein sequence ID" value="GAG66005.1"/>
    <property type="molecule type" value="Genomic_DNA"/>
</dbReference>
<dbReference type="PANTHER" id="PTHR33154:SF33">
    <property type="entry name" value="TRANSCRIPTIONAL REPRESSOR SDPR"/>
    <property type="match status" value="1"/>
</dbReference>
<keyword evidence="1" id="KW-0805">Transcription regulation</keyword>
<evidence type="ECO:0000256" key="2">
    <source>
        <dbReference type="ARBA" id="ARBA00023125"/>
    </source>
</evidence>
<dbReference type="GO" id="GO:0003700">
    <property type="term" value="F:DNA-binding transcription factor activity"/>
    <property type="evidence" value="ECO:0007669"/>
    <property type="project" value="InterPro"/>
</dbReference>